<accession>A0ABV3XWB4</accession>
<comment type="caution">
    <text evidence="2">The sequence shown here is derived from an EMBL/GenBank/DDBJ whole genome shotgun (WGS) entry which is preliminary data.</text>
</comment>
<sequence length="115" mass="12829">MYDPQMQEFQGRLRRVDKMHRRGYGFEAAGTLGRSAYARRAPVRVNLLRPAMFVVAIVIVTKAVFLSMIGEGNYNERLARLEGASVAERAGAYIMQVDPATALIADQIRAFLPRG</sequence>
<keyword evidence="3" id="KW-1185">Reference proteome</keyword>
<dbReference type="Proteomes" id="UP001560019">
    <property type="component" value="Unassembled WGS sequence"/>
</dbReference>
<organism evidence="2 3">
    <name type="scientific">Rhodovulum iodosum</name>
    <dbReference type="NCBI Taxonomy" id="68291"/>
    <lineage>
        <taxon>Bacteria</taxon>
        <taxon>Pseudomonadati</taxon>
        <taxon>Pseudomonadota</taxon>
        <taxon>Alphaproteobacteria</taxon>
        <taxon>Rhodobacterales</taxon>
        <taxon>Paracoccaceae</taxon>
        <taxon>Rhodovulum</taxon>
    </lineage>
</organism>
<reference evidence="2 3" key="1">
    <citation type="submission" date="2024-06" db="EMBL/GenBank/DDBJ databases">
        <title>Genome of Rhodovulum iodosum, a marine photoferrotroph.</title>
        <authorList>
            <person name="Bianchini G."/>
            <person name="Nikeleit V."/>
            <person name="Kappler A."/>
            <person name="Bryce C."/>
            <person name="Sanchez-Baracaldo P."/>
        </authorList>
    </citation>
    <scope>NUCLEOTIDE SEQUENCE [LARGE SCALE GENOMIC DNA]</scope>
    <source>
        <strain evidence="2 3">UT/N1</strain>
    </source>
</reference>
<keyword evidence="1" id="KW-1133">Transmembrane helix</keyword>
<keyword evidence="1" id="KW-0472">Membrane</keyword>
<name>A0ABV3XWB4_9RHOB</name>
<proteinExistence type="predicted"/>
<evidence type="ECO:0000256" key="1">
    <source>
        <dbReference type="SAM" id="Phobius"/>
    </source>
</evidence>
<gene>
    <name evidence="2" type="ORF">Ga0609869_003018</name>
</gene>
<evidence type="ECO:0000313" key="2">
    <source>
        <dbReference type="EMBL" id="MEX5729665.1"/>
    </source>
</evidence>
<dbReference type="RefSeq" id="WP_125403779.1">
    <property type="nucleotide sequence ID" value="NZ_JBEHHI010000003.1"/>
</dbReference>
<keyword evidence="1" id="KW-0812">Transmembrane</keyword>
<feature type="transmembrane region" description="Helical" evidence="1">
    <location>
        <begin position="51"/>
        <end position="70"/>
    </location>
</feature>
<dbReference type="EMBL" id="JBEHHI010000003">
    <property type="protein sequence ID" value="MEX5729665.1"/>
    <property type="molecule type" value="Genomic_DNA"/>
</dbReference>
<protein>
    <submittedName>
        <fullName evidence="2">Uncharacterized protein</fullName>
    </submittedName>
</protein>
<evidence type="ECO:0000313" key="3">
    <source>
        <dbReference type="Proteomes" id="UP001560019"/>
    </source>
</evidence>